<keyword evidence="5" id="KW-0233">DNA recombination</keyword>
<dbReference type="InterPro" id="IPR002104">
    <property type="entry name" value="Integrase_catalytic"/>
</dbReference>
<evidence type="ECO:0000259" key="7">
    <source>
        <dbReference type="PROSITE" id="PS51898"/>
    </source>
</evidence>
<accession>D9SQ35</accession>
<dbReference type="SUPFAM" id="SSF56349">
    <property type="entry name" value="DNA breaking-rejoining enzymes"/>
    <property type="match status" value="1"/>
</dbReference>
<dbReference type="CDD" id="cd01189">
    <property type="entry name" value="INT_ICEBs1_C_like"/>
    <property type="match status" value="1"/>
</dbReference>
<comment type="function">
    <text evidence="1">Site-specific tyrosine recombinase, which acts by catalyzing the cutting and rejoining of the recombining DNA molecules.</text>
</comment>
<dbReference type="PROSITE" id="PS51898">
    <property type="entry name" value="TYR_RECOMBINASE"/>
    <property type="match status" value="1"/>
</dbReference>
<dbReference type="InterPro" id="IPR050090">
    <property type="entry name" value="Tyrosine_recombinase_XerCD"/>
</dbReference>
<dbReference type="PROSITE" id="PS51900">
    <property type="entry name" value="CB"/>
    <property type="match status" value="1"/>
</dbReference>
<dbReference type="GO" id="GO:0006310">
    <property type="term" value="P:DNA recombination"/>
    <property type="evidence" value="ECO:0007669"/>
    <property type="project" value="UniProtKB-KW"/>
</dbReference>
<dbReference type="Proteomes" id="UP000002730">
    <property type="component" value="Chromosome"/>
</dbReference>
<evidence type="ECO:0000256" key="1">
    <source>
        <dbReference type="ARBA" id="ARBA00003283"/>
    </source>
</evidence>
<keyword evidence="4 6" id="KW-0238">DNA-binding</keyword>
<dbReference type="eggNOG" id="COG0582">
    <property type="taxonomic scope" value="Bacteria"/>
</dbReference>
<dbReference type="HOGENOM" id="CLU_027562_17_1_9"/>
<reference evidence="9 10" key="1">
    <citation type="submission" date="2010-08" db="EMBL/GenBank/DDBJ databases">
        <title>Complete sequence of Clostridium cellulovorans 743B.</title>
        <authorList>
            <consortium name="US DOE Joint Genome Institute"/>
            <person name="Lucas S."/>
            <person name="Copeland A."/>
            <person name="Lapidus A."/>
            <person name="Cheng J.-F."/>
            <person name="Bruce D."/>
            <person name="Goodwin L."/>
            <person name="Pitluck S."/>
            <person name="Chertkov O."/>
            <person name="Detter J.C."/>
            <person name="Han C."/>
            <person name="Tapia R."/>
            <person name="Land M."/>
            <person name="Hauser L."/>
            <person name="Chang Y.-J."/>
            <person name="Jeffries C."/>
            <person name="Kyrpides N."/>
            <person name="Ivanova N."/>
            <person name="Mikhailova N."/>
            <person name="Hemme C.L."/>
            <person name="Woyke T."/>
        </authorList>
    </citation>
    <scope>NUCLEOTIDE SEQUENCE [LARGE SCALE GENOMIC DNA]</scope>
    <source>
        <strain evidence="10">ATCC 35296 / DSM 3052 / OCM 3 / 743B</strain>
    </source>
</reference>
<dbReference type="RefSeq" id="WP_010074684.1">
    <property type="nucleotide sequence ID" value="NC_014393.1"/>
</dbReference>
<dbReference type="OrthoDB" id="9785687at2"/>
<evidence type="ECO:0000256" key="4">
    <source>
        <dbReference type="ARBA" id="ARBA00023125"/>
    </source>
</evidence>
<sequence length="391" mass="44716">MAVKTNYAKNGTNYYRITASVGKDSNGKLIRKEFYGKSKKDAEEKRDEYLNGLGNGLNHDYEKTTLGTLIKTWLYEVVRISNKIKPTTFSRYEGVFRNYIETSELYSLRLGTIKSIQIQRYYNNLYDSGKTTSSIKYLNKLMKQFFNYAVDGGYMLKNPCDGKKIVIPGEVKSETEDELEYFSGEEIEKLKLAANDHSLKGLILVALGTGLRRGELLGMDWSDIDKENLTISIERTVIKTYIIDSDGSRVRKNIVQIPKTKTSIRTVSFPEKLLSIFEEVKAKQDEYKARFPESFAENEFDFVFTSSTGNLLDSTNISHSWDNLLEKNNIPHKKFHALRHTFATQLFSKGIPTEVVSKLLGHSDPALTRKIYIHVIPEQRVSSIAILNELF</sequence>
<protein>
    <submittedName>
        <fullName evidence="9">Integrase family protein</fullName>
    </submittedName>
</protein>
<organism evidence="9 10">
    <name type="scientific">Clostridium cellulovorans (strain ATCC 35296 / DSM 3052 / OCM 3 / 743B)</name>
    <dbReference type="NCBI Taxonomy" id="573061"/>
    <lineage>
        <taxon>Bacteria</taxon>
        <taxon>Bacillati</taxon>
        <taxon>Bacillota</taxon>
        <taxon>Clostridia</taxon>
        <taxon>Eubacteriales</taxon>
        <taxon>Clostridiaceae</taxon>
        <taxon>Clostridium</taxon>
    </lineage>
</organism>
<name>D9SQ35_CLOC7</name>
<dbReference type="InterPro" id="IPR013762">
    <property type="entry name" value="Integrase-like_cat_sf"/>
</dbReference>
<dbReference type="InterPro" id="IPR011010">
    <property type="entry name" value="DNA_brk_join_enz"/>
</dbReference>
<dbReference type="KEGG" id="ccb:Clocel_2458"/>
<dbReference type="EMBL" id="CP002160">
    <property type="protein sequence ID" value="ADL52171.1"/>
    <property type="molecule type" value="Genomic_DNA"/>
</dbReference>
<gene>
    <name evidence="9" type="ordered locus">Clocel_2458</name>
</gene>
<dbReference type="Gene3D" id="1.10.443.10">
    <property type="entry name" value="Intergrase catalytic core"/>
    <property type="match status" value="1"/>
</dbReference>
<keyword evidence="10" id="KW-1185">Reference proteome</keyword>
<evidence type="ECO:0000256" key="5">
    <source>
        <dbReference type="ARBA" id="ARBA00023172"/>
    </source>
</evidence>
<dbReference type="PANTHER" id="PTHR30349:SF64">
    <property type="entry name" value="PROPHAGE INTEGRASE INTD-RELATED"/>
    <property type="match status" value="1"/>
</dbReference>
<feature type="domain" description="Tyr recombinase" evidence="7">
    <location>
        <begin position="177"/>
        <end position="386"/>
    </location>
</feature>
<evidence type="ECO:0000259" key="8">
    <source>
        <dbReference type="PROSITE" id="PS51900"/>
    </source>
</evidence>
<dbReference type="InterPro" id="IPR004107">
    <property type="entry name" value="Integrase_SAM-like_N"/>
</dbReference>
<dbReference type="InterPro" id="IPR010998">
    <property type="entry name" value="Integrase_recombinase_N"/>
</dbReference>
<dbReference type="AlphaFoldDB" id="D9SQ35"/>
<dbReference type="Pfam" id="PF14659">
    <property type="entry name" value="Phage_int_SAM_3"/>
    <property type="match status" value="1"/>
</dbReference>
<comment type="similarity">
    <text evidence="2">Belongs to the 'phage' integrase family.</text>
</comment>
<keyword evidence="3" id="KW-0229">DNA integration</keyword>
<dbReference type="GO" id="GO:0003677">
    <property type="term" value="F:DNA binding"/>
    <property type="evidence" value="ECO:0007669"/>
    <property type="project" value="UniProtKB-UniRule"/>
</dbReference>
<feature type="domain" description="Core-binding (CB)" evidence="8">
    <location>
        <begin position="64"/>
        <end position="150"/>
    </location>
</feature>
<dbReference type="STRING" id="573061.Clocel_2458"/>
<evidence type="ECO:0000313" key="10">
    <source>
        <dbReference type="Proteomes" id="UP000002730"/>
    </source>
</evidence>
<evidence type="ECO:0000256" key="3">
    <source>
        <dbReference type="ARBA" id="ARBA00022908"/>
    </source>
</evidence>
<evidence type="ECO:0000256" key="6">
    <source>
        <dbReference type="PROSITE-ProRule" id="PRU01248"/>
    </source>
</evidence>
<proteinExistence type="inferred from homology"/>
<dbReference type="PANTHER" id="PTHR30349">
    <property type="entry name" value="PHAGE INTEGRASE-RELATED"/>
    <property type="match status" value="1"/>
</dbReference>
<evidence type="ECO:0000256" key="2">
    <source>
        <dbReference type="ARBA" id="ARBA00008857"/>
    </source>
</evidence>
<dbReference type="GO" id="GO:0015074">
    <property type="term" value="P:DNA integration"/>
    <property type="evidence" value="ECO:0007669"/>
    <property type="project" value="UniProtKB-KW"/>
</dbReference>
<dbReference type="Pfam" id="PF00589">
    <property type="entry name" value="Phage_integrase"/>
    <property type="match status" value="1"/>
</dbReference>
<dbReference type="InterPro" id="IPR044068">
    <property type="entry name" value="CB"/>
</dbReference>
<dbReference type="Gene3D" id="1.10.150.130">
    <property type="match status" value="1"/>
</dbReference>
<evidence type="ECO:0000313" key="9">
    <source>
        <dbReference type="EMBL" id="ADL52171.1"/>
    </source>
</evidence>